<dbReference type="Proteomes" id="UP001597452">
    <property type="component" value="Unassembled WGS sequence"/>
</dbReference>
<protein>
    <submittedName>
        <fullName evidence="4">Transposase</fullName>
    </submittedName>
</protein>
<dbReference type="SUPFAM" id="SSF46689">
    <property type="entry name" value="Homeodomain-like"/>
    <property type="match status" value="1"/>
</dbReference>
<evidence type="ECO:0000256" key="2">
    <source>
        <dbReference type="SAM" id="MobiDB-lite"/>
    </source>
</evidence>
<feature type="non-terminal residue" evidence="4">
    <location>
        <position position="149"/>
    </location>
</feature>
<dbReference type="RefSeq" id="WP_377329511.1">
    <property type="nucleotide sequence ID" value="NZ_JBHUMZ010000026.1"/>
</dbReference>
<dbReference type="InterPro" id="IPR009057">
    <property type="entry name" value="Homeodomain-like_sf"/>
</dbReference>
<dbReference type="InterPro" id="IPR052057">
    <property type="entry name" value="IS150/IS1296_orfA-like"/>
</dbReference>
<dbReference type="Gene3D" id="1.10.10.10">
    <property type="entry name" value="Winged helix-like DNA-binding domain superfamily/Winged helix DNA-binding domain"/>
    <property type="match status" value="2"/>
</dbReference>
<dbReference type="PANTHER" id="PTHR33795">
    <property type="entry name" value="INSERTION ELEMENT IS150 PROTEIN INSJ"/>
    <property type="match status" value="1"/>
</dbReference>
<evidence type="ECO:0000259" key="3">
    <source>
        <dbReference type="Pfam" id="PF13518"/>
    </source>
</evidence>
<name>A0ABW5QCR2_9BACI</name>
<sequence>MAKYSNDFKLKIVKEYLEGPLGYGLLAKKYEVPGKGQIRKWVDAYKALGEDGLRRKRSTTVYPVQFKLDVLNFIRQTGASYKETAIEFKLNNPSLIAIWLKTFSNEGIEGLKEKPKGRPPMSGKRKTKQSKQEKAMSREEQLERENELL</sequence>
<dbReference type="Pfam" id="PF13518">
    <property type="entry name" value="HTH_28"/>
    <property type="match status" value="2"/>
</dbReference>
<dbReference type="EMBL" id="JBHUMZ010000026">
    <property type="protein sequence ID" value="MFD2639572.1"/>
    <property type="molecule type" value="Genomic_DNA"/>
</dbReference>
<feature type="domain" description="Insertion element IS150 protein InsJ-like helix-turn-helix" evidence="3">
    <location>
        <begin position="8"/>
        <end position="57"/>
    </location>
</feature>
<accession>A0ABW5QCR2</accession>
<dbReference type="InterPro" id="IPR036388">
    <property type="entry name" value="WH-like_DNA-bd_sf"/>
</dbReference>
<comment type="similarity">
    <text evidence="1">Belongs to the IS150/IS1296 orfA family.</text>
</comment>
<feature type="region of interest" description="Disordered" evidence="2">
    <location>
        <begin position="109"/>
        <end position="149"/>
    </location>
</feature>
<gene>
    <name evidence="4" type="ORF">ACFSW4_11895</name>
</gene>
<evidence type="ECO:0000256" key="1">
    <source>
        <dbReference type="ARBA" id="ARBA00038232"/>
    </source>
</evidence>
<evidence type="ECO:0000313" key="4">
    <source>
        <dbReference type="EMBL" id="MFD2639572.1"/>
    </source>
</evidence>
<comment type="caution">
    <text evidence="4">The sequence shown here is derived from an EMBL/GenBank/DDBJ whole genome shotgun (WGS) entry which is preliminary data.</text>
</comment>
<dbReference type="InterPro" id="IPR010921">
    <property type="entry name" value="Trp_repressor/repl_initiator"/>
</dbReference>
<keyword evidence="5" id="KW-1185">Reference proteome</keyword>
<feature type="domain" description="Insertion element IS150 protein InsJ-like helix-turn-helix" evidence="3">
    <location>
        <begin position="66"/>
        <end position="119"/>
    </location>
</feature>
<dbReference type="SUPFAM" id="SSF48295">
    <property type="entry name" value="TrpR-like"/>
    <property type="match status" value="1"/>
</dbReference>
<dbReference type="PANTHER" id="PTHR33795:SF1">
    <property type="entry name" value="INSERTION ELEMENT IS150 PROTEIN INSJ"/>
    <property type="match status" value="1"/>
</dbReference>
<dbReference type="InterPro" id="IPR055247">
    <property type="entry name" value="InsJ-like_HTH"/>
</dbReference>
<proteinExistence type="inferred from homology"/>
<reference evidence="5" key="1">
    <citation type="journal article" date="2019" name="Int. J. Syst. Evol. Microbiol.">
        <title>The Global Catalogue of Microorganisms (GCM) 10K type strain sequencing project: providing services to taxonomists for standard genome sequencing and annotation.</title>
        <authorList>
            <consortium name="The Broad Institute Genomics Platform"/>
            <consortium name="The Broad Institute Genome Sequencing Center for Infectious Disease"/>
            <person name="Wu L."/>
            <person name="Ma J."/>
        </authorList>
    </citation>
    <scope>NUCLEOTIDE SEQUENCE [LARGE SCALE GENOMIC DNA]</scope>
    <source>
        <strain evidence="5">TISTR 1571</strain>
    </source>
</reference>
<organism evidence="4 5">
    <name type="scientific">Piscibacillus salipiscarius</name>
    <dbReference type="NCBI Taxonomy" id="299480"/>
    <lineage>
        <taxon>Bacteria</taxon>
        <taxon>Bacillati</taxon>
        <taxon>Bacillota</taxon>
        <taxon>Bacilli</taxon>
        <taxon>Bacillales</taxon>
        <taxon>Bacillaceae</taxon>
        <taxon>Piscibacillus</taxon>
    </lineage>
</organism>
<evidence type="ECO:0000313" key="5">
    <source>
        <dbReference type="Proteomes" id="UP001597452"/>
    </source>
</evidence>
<feature type="compositionally biased region" description="Basic and acidic residues" evidence="2">
    <location>
        <begin position="130"/>
        <end position="149"/>
    </location>
</feature>